<comment type="caution">
    <text evidence="1">The sequence shown here is derived from an EMBL/GenBank/DDBJ whole genome shotgun (WGS) entry which is preliminary data.</text>
</comment>
<evidence type="ECO:0000313" key="1">
    <source>
        <dbReference type="EMBL" id="MBC6993856.1"/>
    </source>
</evidence>
<accession>A0A923PLG8</accession>
<evidence type="ECO:0000313" key="2">
    <source>
        <dbReference type="Proteomes" id="UP000650081"/>
    </source>
</evidence>
<name>A0A923PLG8_9BACT</name>
<organism evidence="1 2">
    <name type="scientific">Neolewinella lacunae</name>
    <dbReference type="NCBI Taxonomy" id="1517758"/>
    <lineage>
        <taxon>Bacteria</taxon>
        <taxon>Pseudomonadati</taxon>
        <taxon>Bacteroidota</taxon>
        <taxon>Saprospiria</taxon>
        <taxon>Saprospirales</taxon>
        <taxon>Lewinellaceae</taxon>
        <taxon>Neolewinella</taxon>
    </lineage>
</organism>
<dbReference type="EMBL" id="JACSIT010000080">
    <property type="protein sequence ID" value="MBC6993856.1"/>
    <property type="molecule type" value="Genomic_DNA"/>
</dbReference>
<protein>
    <submittedName>
        <fullName evidence="1">Uncharacterized protein</fullName>
    </submittedName>
</protein>
<dbReference type="AlphaFoldDB" id="A0A923PLG8"/>
<dbReference type="Proteomes" id="UP000650081">
    <property type="component" value="Unassembled WGS sequence"/>
</dbReference>
<reference evidence="1" key="1">
    <citation type="submission" date="2020-08" db="EMBL/GenBank/DDBJ databases">
        <title>Lewinella bacteria from marine environments.</title>
        <authorList>
            <person name="Zhong Y."/>
        </authorList>
    </citation>
    <scope>NUCLEOTIDE SEQUENCE</scope>
    <source>
        <strain evidence="1">KCTC 42187</strain>
    </source>
</reference>
<keyword evidence="2" id="KW-1185">Reference proteome</keyword>
<gene>
    <name evidence="1" type="ORF">H9S92_06775</name>
</gene>
<dbReference type="RefSeq" id="WP_187465953.1">
    <property type="nucleotide sequence ID" value="NZ_JACSIT010000080.1"/>
</dbReference>
<sequence length="169" mass="19014">MRNLFVLLLFLSLCRLPGQELPRISDLITSLGCDEVECFTLFAEQHQCQLVSQSGDLETLEAAYLSSVSYPAFGNPDVLVADSLFFLYAEDSSMVAMITSSLEEIQKILPELDQELNFKEVASGPRGSADPRTYRSEKFPAIVLRLIFYSAMQEGQKYEILKVELTEIK</sequence>
<proteinExistence type="predicted"/>